<accession>B0DY51</accession>
<name>B0DY51_LACBS</name>
<dbReference type="AlphaFoldDB" id="B0DY51"/>
<proteinExistence type="predicted"/>
<keyword evidence="2" id="KW-1185">Reference proteome</keyword>
<sequence length="137" mass="15238">MSQAIMMGNRTSPRGVVRSSTAMHSFSNFKYHLTLSNFTSQLCRFTSHLNLSNLHFNHHFLATHSPSCILPTSHKRSHLSTTTKTWIFAATAAAVDVCDDGAFVEWTWTSLWSGVWGEGGWGRWGWNKGGWGMGSSS</sequence>
<dbReference type="GeneID" id="6084493"/>
<gene>
    <name evidence="1" type="ORF">LACBIDRAFT_313356</name>
</gene>
<reference evidence="1 2" key="1">
    <citation type="journal article" date="2008" name="Nature">
        <title>The genome of Laccaria bicolor provides insights into mycorrhizal symbiosis.</title>
        <authorList>
            <person name="Martin F."/>
            <person name="Aerts A."/>
            <person name="Ahren D."/>
            <person name="Brun A."/>
            <person name="Danchin E.G.J."/>
            <person name="Duchaussoy F."/>
            <person name="Gibon J."/>
            <person name="Kohler A."/>
            <person name="Lindquist E."/>
            <person name="Pereda V."/>
            <person name="Salamov A."/>
            <person name="Shapiro H.J."/>
            <person name="Wuyts J."/>
            <person name="Blaudez D."/>
            <person name="Buee M."/>
            <person name="Brokstein P."/>
            <person name="Canbaeck B."/>
            <person name="Cohen D."/>
            <person name="Courty P.E."/>
            <person name="Coutinho P.M."/>
            <person name="Delaruelle C."/>
            <person name="Detter J.C."/>
            <person name="Deveau A."/>
            <person name="DiFazio S."/>
            <person name="Duplessis S."/>
            <person name="Fraissinet-Tachet L."/>
            <person name="Lucic E."/>
            <person name="Frey-Klett P."/>
            <person name="Fourrey C."/>
            <person name="Feussner I."/>
            <person name="Gay G."/>
            <person name="Grimwood J."/>
            <person name="Hoegger P.J."/>
            <person name="Jain P."/>
            <person name="Kilaru S."/>
            <person name="Labbe J."/>
            <person name="Lin Y.C."/>
            <person name="Legue V."/>
            <person name="Le Tacon F."/>
            <person name="Marmeisse R."/>
            <person name="Melayah D."/>
            <person name="Montanini B."/>
            <person name="Muratet M."/>
            <person name="Nehls U."/>
            <person name="Niculita-Hirzel H."/>
            <person name="Oudot-Le Secq M.P."/>
            <person name="Peter M."/>
            <person name="Quesneville H."/>
            <person name="Rajashekar B."/>
            <person name="Reich M."/>
            <person name="Rouhier N."/>
            <person name="Schmutz J."/>
            <person name="Yin T."/>
            <person name="Chalot M."/>
            <person name="Henrissat B."/>
            <person name="Kuees U."/>
            <person name="Lucas S."/>
            <person name="Van de Peer Y."/>
            <person name="Podila G.K."/>
            <person name="Polle A."/>
            <person name="Pukkila P.J."/>
            <person name="Richardson P.M."/>
            <person name="Rouze P."/>
            <person name="Sanders I.R."/>
            <person name="Stajich J.E."/>
            <person name="Tunlid A."/>
            <person name="Tuskan G."/>
            <person name="Grigoriev I.V."/>
        </authorList>
    </citation>
    <scope>NUCLEOTIDE SEQUENCE [LARGE SCALE GENOMIC DNA]</scope>
    <source>
        <strain evidence="2">S238N-H82 / ATCC MYA-4686</strain>
    </source>
</reference>
<dbReference type="HOGENOM" id="CLU_1865457_0_0_1"/>
<organism evidence="2">
    <name type="scientific">Laccaria bicolor (strain S238N-H82 / ATCC MYA-4686)</name>
    <name type="common">Bicoloured deceiver</name>
    <name type="synonym">Laccaria laccata var. bicolor</name>
    <dbReference type="NCBI Taxonomy" id="486041"/>
    <lineage>
        <taxon>Eukaryota</taxon>
        <taxon>Fungi</taxon>
        <taxon>Dikarya</taxon>
        <taxon>Basidiomycota</taxon>
        <taxon>Agaricomycotina</taxon>
        <taxon>Agaricomycetes</taxon>
        <taxon>Agaricomycetidae</taxon>
        <taxon>Agaricales</taxon>
        <taxon>Agaricineae</taxon>
        <taxon>Hydnangiaceae</taxon>
        <taxon>Laccaria</taxon>
    </lineage>
</organism>
<dbReference type="KEGG" id="lbc:LACBIDRAFT_313356"/>
<dbReference type="Proteomes" id="UP000001194">
    <property type="component" value="Unassembled WGS sequence"/>
</dbReference>
<dbReference type="EMBL" id="DS547149">
    <property type="protein sequence ID" value="EDR00500.1"/>
    <property type="molecule type" value="Genomic_DNA"/>
</dbReference>
<evidence type="ECO:0000313" key="2">
    <source>
        <dbReference type="Proteomes" id="UP000001194"/>
    </source>
</evidence>
<dbReference type="RefSeq" id="XP_001888892.1">
    <property type="nucleotide sequence ID" value="XM_001888857.1"/>
</dbReference>
<dbReference type="InParanoid" id="B0DY51"/>
<protein>
    <submittedName>
        <fullName evidence="1">Predicted protein</fullName>
    </submittedName>
</protein>
<evidence type="ECO:0000313" key="1">
    <source>
        <dbReference type="EMBL" id="EDR00500.1"/>
    </source>
</evidence>